<dbReference type="Gene3D" id="3.90.550.10">
    <property type="entry name" value="Spore Coat Polysaccharide Biosynthesis Protein SpsA, Chain A"/>
    <property type="match status" value="1"/>
</dbReference>
<dbReference type="STRING" id="400055.SAMN04490243_0159"/>
<sequence length="320" mass="36858">MRVSILIPAYNCERHIGRCLESAIGQSYPELEIVVVNDGSEDSTSEIIQTFAEADSRVIYIDQDNQGTYMSRKNALKIASGELVSILDADDFLEPDAIEKLVSCYERTSADIVVGNFCQHRHGGKRLIKNAIPINPDQLSNLRYLLLGKLQVYLWGRLYKRNILEQVNLPITRALSEDTLANIQIFATLNPSIAYLDETVINYVIHDSNISYSTNPVAVEKYFDEFKYLTEILEENNLISPLKTELAFYKCNMWIGYSRKNGKKLYQKSYRKEYFKENYFLAKPFLSPLMKVEMQAYNVSPLLGRAFFRFMNSIKAILRF</sequence>
<dbReference type="Proteomes" id="UP000199534">
    <property type="component" value="Unassembled WGS sequence"/>
</dbReference>
<evidence type="ECO:0000313" key="2">
    <source>
        <dbReference type="EMBL" id="SFR31332.1"/>
    </source>
</evidence>
<evidence type="ECO:0000259" key="1">
    <source>
        <dbReference type="Pfam" id="PF00535"/>
    </source>
</evidence>
<dbReference type="EMBL" id="FOYQ01000001">
    <property type="protein sequence ID" value="SFR31332.1"/>
    <property type="molecule type" value="Genomic_DNA"/>
</dbReference>
<accession>A0A1I6FN05</accession>
<organism evidence="2 3">
    <name type="scientific">Robiginitalea myxolifaciens</name>
    <dbReference type="NCBI Taxonomy" id="400055"/>
    <lineage>
        <taxon>Bacteria</taxon>
        <taxon>Pseudomonadati</taxon>
        <taxon>Bacteroidota</taxon>
        <taxon>Flavobacteriia</taxon>
        <taxon>Flavobacteriales</taxon>
        <taxon>Flavobacteriaceae</taxon>
        <taxon>Robiginitalea</taxon>
    </lineage>
</organism>
<proteinExistence type="predicted"/>
<feature type="domain" description="Glycosyltransferase 2-like" evidence="1">
    <location>
        <begin position="4"/>
        <end position="151"/>
    </location>
</feature>
<evidence type="ECO:0000313" key="3">
    <source>
        <dbReference type="Proteomes" id="UP000199534"/>
    </source>
</evidence>
<dbReference type="PANTHER" id="PTHR22916">
    <property type="entry name" value="GLYCOSYLTRANSFERASE"/>
    <property type="match status" value="1"/>
</dbReference>
<dbReference type="GO" id="GO:0016758">
    <property type="term" value="F:hexosyltransferase activity"/>
    <property type="evidence" value="ECO:0007669"/>
    <property type="project" value="UniProtKB-ARBA"/>
</dbReference>
<protein>
    <submittedName>
        <fullName evidence="2">Glycosyl transferase family 2</fullName>
    </submittedName>
</protein>
<dbReference type="CDD" id="cd00761">
    <property type="entry name" value="Glyco_tranf_GTA_type"/>
    <property type="match status" value="1"/>
</dbReference>
<dbReference type="PANTHER" id="PTHR22916:SF3">
    <property type="entry name" value="UDP-GLCNAC:BETAGAL BETA-1,3-N-ACETYLGLUCOSAMINYLTRANSFERASE-LIKE PROTEIN 1"/>
    <property type="match status" value="1"/>
</dbReference>
<keyword evidence="3" id="KW-1185">Reference proteome</keyword>
<dbReference type="AlphaFoldDB" id="A0A1I6FN05"/>
<dbReference type="RefSeq" id="WP_092979911.1">
    <property type="nucleotide sequence ID" value="NZ_FOYQ01000001.1"/>
</dbReference>
<dbReference type="Pfam" id="PF00535">
    <property type="entry name" value="Glycos_transf_2"/>
    <property type="match status" value="1"/>
</dbReference>
<dbReference type="SUPFAM" id="SSF53448">
    <property type="entry name" value="Nucleotide-diphospho-sugar transferases"/>
    <property type="match status" value="1"/>
</dbReference>
<reference evidence="2 3" key="1">
    <citation type="submission" date="2016-10" db="EMBL/GenBank/DDBJ databases">
        <authorList>
            <person name="de Groot N.N."/>
        </authorList>
    </citation>
    <scope>NUCLEOTIDE SEQUENCE [LARGE SCALE GENOMIC DNA]</scope>
    <source>
        <strain evidence="2 3">DSM 21019</strain>
    </source>
</reference>
<dbReference type="InterPro" id="IPR029044">
    <property type="entry name" value="Nucleotide-diphossugar_trans"/>
</dbReference>
<gene>
    <name evidence="2" type="ORF">SAMN04490243_0159</name>
</gene>
<keyword evidence="2" id="KW-0808">Transferase</keyword>
<name>A0A1I6FN05_9FLAO</name>
<dbReference type="InterPro" id="IPR001173">
    <property type="entry name" value="Glyco_trans_2-like"/>
</dbReference>
<dbReference type="OrthoDB" id="396512at2"/>